<gene>
    <name evidence="1" type="ORF">KO493_12005</name>
</gene>
<organism evidence="1 2">
    <name type="scientific">Pseudotamlana agarivorans</name>
    <dbReference type="NCBI Taxonomy" id="481183"/>
    <lineage>
        <taxon>Bacteria</taxon>
        <taxon>Pseudomonadati</taxon>
        <taxon>Bacteroidota</taxon>
        <taxon>Flavobacteriia</taxon>
        <taxon>Flavobacteriales</taxon>
        <taxon>Flavobacteriaceae</taxon>
        <taxon>Pseudotamlana</taxon>
    </lineage>
</organism>
<dbReference type="EMBL" id="JAHKPD010000018">
    <property type="protein sequence ID" value="MBU2951420.1"/>
    <property type="molecule type" value="Genomic_DNA"/>
</dbReference>
<dbReference type="Proteomes" id="UP001647509">
    <property type="component" value="Unassembled WGS sequence"/>
</dbReference>
<comment type="caution">
    <text evidence="1">The sequence shown here is derived from an EMBL/GenBank/DDBJ whole genome shotgun (WGS) entry which is preliminary data.</text>
</comment>
<reference evidence="1" key="1">
    <citation type="submission" date="2021-05" db="EMBL/GenBank/DDBJ databases">
        <title>Draft genomes of bacteria isolated from model marine particles.</title>
        <authorList>
            <person name="Datta M.S."/>
            <person name="Schwartzman J.A."/>
            <person name="Enke T.N."/>
            <person name="Saavedra J."/>
            <person name="Cermak N."/>
            <person name="Cordero O.X."/>
        </authorList>
    </citation>
    <scope>NUCLEOTIDE SEQUENCE</scope>
    <source>
        <strain evidence="1">I2M19</strain>
    </source>
</reference>
<protein>
    <submittedName>
        <fullName evidence="1">Uncharacterized protein</fullName>
    </submittedName>
</protein>
<keyword evidence="2" id="KW-1185">Reference proteome</keyword>
<accession>A0ACC5UAW5</accession>
<sequence>MNITFKEQINAEAEIIFNAAGTEKGIQSWWCQNSEVAEKVGGHIVLNF</sequence>
<evidence type="ECO:0000313" key="2">
    <source>
        <dbReference type="Proteomes" id="UP001647509"/>
    </source>
</evidence>
<name>A0ACC5UAW5_9FLAO</name>
<proteinExistence type="predicted"/>
<evidence type="ECO:0000313" key="1">
    <source>
        <dbReference type="EMBL" id="MBU2951420.1"/>
    </source>
</evidence>